<name>A0A8K0GK83_IGNLU</name>
<dbReference type="SUPFAM" id="SSF109905">
    <property type="entry name" value="Surp module (SWAP domain)"/>
    <property type="match status" value="1"/>
</dbReference>
<organism evidence="7 8">
    <name type="scientific">Ignelater luminosus</name>
    <name type="common">Cucubano</name>
    <name type="synonym">Pyrophorus luminosus</name>
    <dbReference type="NCBI Taxonomy" id="2038154"/>
    <lineage>
        <taxon>Eukaryota</taxon>
        <taxon>Metazoa</taxon>
        <taxon>Ecdysozoa</taxon>
        <taxon>Arthropoda</taxon>
        <taxon>Hexapoda</taxon>
        <taxon>Insecta</taxon>
        <taxon>Pterygota</taxon>
        <taxon>Neoptera</taxon>
        <taxon>Endopterygota</taxon>
        <taxon>Coleoptera</taxon>
        <taxon>Polyphaga</taxon>
        <taxon>Elateriformia</taxon>
        <taxon>Elateroidea</taxon>
        <taxon>Elateridae</taxon>
        <taxon>Agrypninae</taxon>
        <taxon>Pyrophorini</taxon>
        <taxon>Ignelater</taxon>
    </lineage>
</organism>
<dbReference type="EMBL" id="VTPC01001956">
    <property type="protein sequence ID" value="KAF2900883.1"/>
    <property type="molecule type" value="Genomic_DNA"/>
</dbReference>
<dbReference type="OrthoDB" id="4822at2759"/>
<dbReference type="Proteomes" id="UP000801492">
    <property type="component" value="Unassembled WGS sequence"/>
</dbReference>
<dbReference type="InterPro" id="IPR000467">
    <property type="entry name" value="G_patch_dom"/>
</dbReference>
<sequence>MSRKATIDVFQTKTTRNDRFAQMSHQEKVIEQKKREIQARLEQKQKGSNTASTTSESKTTNSVSSSKQNKSPAKVDSKNYNQFSNDGSFLDQFKQLKDKKLDQKLKSFRSSQDRSYSDDRSSKSSRWSHRRRSPSPKNKIKVSRFSDKHPSSEPKINISTSYSNLISQANFNVQPQMQPQITISTQNVIGQPLLKNDIPPPGIAFPTPAHSAASVIAAPPVMLSVPPPQVIQQPVSGTLVAPPPTLTTTAILTSVSNAPPNLPPPNIITSLIPPPVSAVPIQNTIGPTVSLPNTVGLLSSCAPTLELASIPPPNPIQIQNIPQPEPINTHNIPPPAPLQVQNIPPPSPIQLNEIPNPKPMDVINIPTPGDGTCVEKNMSDPDFIKSIPPPNKSVPPPSLQDTTINVNITVPPPNAIHPTSLPPPQNVVAPQNISVQNILPSPNIVVHSVPPPQILSTSGIQPLPPTVQNVTLVSQVQSATVQNLPTAIPPPPPPPQTALTPVSTISVALTVQNSATVGVITPASTPNVIPSLLAQPVLPPPGMNVTALPVNIHCPPPVVLTPTSAPSLQPLPPSFVNQPPPITSQLPPVNVPPPTSTPIGTSSLAVQPFKDLNAGTPEYEAMASLGRMVAQCGPGIEDVVRQRKLQDPNLWFLFHKESAAYQQYIQLVEQFKAEMGKSEVKEENYKPEDIYEPEMATDDDFDRLNNFVNIKQEMLASPIKCNLTAENEEESQNRRKRKSRWGEKDCSVPPPTVVMASPPSLTVPPQISLIPNIQATGPVMLSKITRNDPALIQYALNTYGTTNLSEEDWKKAEDNFKINLVYQEMLRKREEVAQLAKVGKNKYEYDSDEDTDGGTWEHKLRNKEMTATQQWATELTKNAEGKHHIGDFLPPEELKRFMERSTAVKEGRQPDFSDYKDFKLKEDNVGFKMLQKLGWSEGQGLGANASGIIEPVNKAAVRDQNQGLGLSNPGNIENNDDEYDAYRKRMMLAYRFRPNPLNNPRRPYY</sequence>
<dbReference type="GO" id="GO:0003723">
    <property type="term" value="F:RNA binding"/>
    <property type="evidence" value="ECO:0007669"/>
    <property type="project" value="InterPro"/>
</dbReference>
<accession>A0A8K0GK83</accession>
<evidence type="ECO:0000256" key="1">
    <source>
        <dbReference type="ARBA" id="ARBA00004123"/>
    </source>
</evidence>
<feature type="region of interest" description="Disordered" evidence="5">
    <location>
        <begin position="32"/>
        <end position="80"/>
    </location>
</feature>
<feature type="region of interest" description="Disordered" evidence="5">
    <location>
        <begin position="104"/>
        <end position="155"/>
    </location>
</feature>
<dbReference type="Gene3D" id="1.10.10.790">
    <property type="entry name" value="Surp module"/>
    <property type="match status" value="1"/>
</dbReference>
<dbReference type="AlphaFoldDB" id="A0A8K0GK83"/>
<comment type="subcellular location">
    <subcellularLocation>
        <location evidence="1">Nucleus</location>
    </subcellularLocation>
</comment>
<dbReference type="PROSITE" id="PS50174">
    <property type="entry name" value="G_PATCH"/>
    <property type="match status" value="1"/>
</dbReference>
<dbReference type="PANTHER" id="PTHR23340:SF0">
    <property type="entry name" value="SURP AND G-PATCH DOMAIN-CONTAINING PROTEIN 1 ISOFORM X1"/>
    <property type="match status" value="1"/>
</dbReference>
<evidence type="ECO:0000256" key="2">
    <source>
        <dbReference type="ARBA" id="ARBA00022664"/>
    </source>
</evidence>
<dbReference type="PANTHER" id="PTHR23340">
    <property type="entry name" value="ARGININE/SERINE RICH SPLICING FACTOR SF4/14"/>
    <property type="match status" value="1"/>
</dbReference>
<evidence type="ECO:0000313" key="8">
    <source>
        <dbReference type="Proteomes" id="UP000801492"/>
    </source>
</evidence>
<dbReference type="InterPro" id="IPR000061">
    <property type="entry name" value="Surp"/>
</dbReference>
<dbReference type="Pfam" id="PF01805">
    <property type="entry name" value="Surp"/>
    <property type="match status" value="1"/>
</dbReference>
<evidence type="ECO:0000259" key="6">
    <source>
        <dbReference type="PROSITE" id="PS50174"/>
    </source>
</evidence>
<dbReference type="InterPro" id="IPR035967">
    <property type="entry name" value="SWAP/Surp_sf"/>
</dbReference>
<keyword evidence="8" id="KW-1185">Reference proteome</keyword>
<keyword evidence="2" id="KW-0507">mRNA processing</keyword>
<dbReference type="InterPro" id="IPR040169">
    <property type="entry name" value="SUGP1/2"/>
</dbReference>
<feature type="compositionally biased region" description="Low complexity" evidence="5">
    <location>
        <begin position="48"/>
        <end position="71"/>
    </location>
</feature>
<evidence type="ECO:0000313" key="7">
    <source>
        <dbReference type="EMBL" id="KAF2900883.1"/>
    </source>
</evidence>
<dbReference type="GO" id="GO:0005654">
    <property type="term" value="C:nucleoplasm"/>
    <property type="evidence" value="ECO:0007669"/>
    <property type="project" value="TreeGrafter"/>
</dbReference>
<evidence type="ECO:0000256" key="5">
    <source>
        <dbReference type="SAM" id="MobiDB-lite"/>
    </source>
</evidence>
<reference evidence="7" key="1">
    <citation type="submission" date="2019-08" db="EMBL/GenBank/DDBJ databases">
        <title>The genome of the North American firefly Photinus pyralis.</title>
        <authorList>
            <consortium name="Photinus pyralis genome working group"/>
            <person name="Fallon T.R."/>
            <person name="Sander Lower S.E."/>
            <person name="Weng J.-K."/>
        </authorList>
    </citation>
    <scope>NUCLEOTIDE SEQUENCE</scope>
    <source>
        <strain evidence="7">TRF0915ILg1</strain>
        <tissue evidence="7">Whole body</tissue>
    </source>
</reference>
<keyword evidence="4" id="KW-0539">Nucleus</keyword>
<gene>
    <name evidence="7" type="ORF">ILUMI_05288</name>
</gene>
<feature type="compositionally biased region" description="Basic residues" evidence="5">
    <location>
        <begin position="126"/>
        <end position="142"/>
    </location>
</feature>
<proteinExistence type="predicted"/>
<comment type="caution">
    <text evidence="7">The sequence shown here is derived from an EMBL/GenBank/DDBJ whole genome shotgun (WGS) entry which is preliminary data.</text>
</comment>
<keyword evidence="3" id="KW-0508">mRNA splicing</keyword>
<dbReference type="Pfam" id="PF01585">
    <property type="entry name" value="G-patch"/>
    <property type="match status" value="1"/>
</dbReference>
<feature type="compositionally biased region" description="Basic and acidic residues" evidence="5">
    <location>
        <begin position="32"/>
        <end position="45"/>
    </location>
</feature>
<dbReference type="GO" id="GO:0008380">
    <property type="term" value="P:RNA splicing"/>
    <property type="evidence" value="ECO:0007669"/>
    <property type="project" value="UniProtKB-KW"/>
</dbReference>
<feature type="compositionally biased region" description="Basic and acidic residues" evidence="5">
    <location>
        <begin position="104"/>
        <end position="122"/>
    </location>
</feature>
<feature type="domain" description="G-patch" evidence="6">
    <location>
        <begin position="922"/>
        <end position="969"/>
    </location>
</feature>
<evidence type="ECO:0000256" key="3">
    <source>
        <dbReference type="ARBA" id="ARBA00023187"/>
    </source>
</evidence>
<protein>
    <recommendedName>
        <fullName evidence="6">G-patch domain-containing protein</fullName>
    </recommendedName>
</protein>
<feature type="region of interest" description="Disordered" evidence="5">
    <location>
        <begin position="726"/>
        <end position="758"/>
    </location>
</feature>
<dbReference type="SMART" id="SM00443">
    <property type="entry name" value="G_patch"/>
    <property type="match status" value="1"/>
</dbReference>
<evidence type="ECO:0000256" key="4">
    <source>
        <dbReference type="ARBA" id="ARBA00023242"/>
    </source>
</evidence>
<dbReference type="GO" id="GO:0006397">
    <property type="term" value="P:mRNA processing"/>
    <property type="evidence" value="ECO:0007669"/>
    <property type="project" value="UniProtKB-KW"/>
</dbReference>